<dbReference type="InterPro" id="IPR052203">
    <property type="entry name" value="GHMP_Kinase-Related"/>
</dbReference>
<keyword evidence="3 8" id="KW-0418">Kinase</keyword>
<proteinExistence type="inferred from homology"/>
<dbReference type="InterPro" id="IPR001174">
    <property type="entry name" value="HddA/FKP"/>
</dbReference>
<accession>A0A6J5LEE2</accession>
<comment type="similarity">
    <text evidence="5">Belongs to the GHMP kinase family.</text>
</comment>
<reference evidence="8" key="1">
    <citation type="submission" date="2020-04" db="EMBL/GenBank/DDBJ databases">
        <authorList>
            <person name="Chiriac C."/>
            <person name="Salcher M."/>
            <person name="Ghai R."/>
            <person name="Kavagutti S V."/>
        </authorList>
    </citation>
    <scope>NUCLEOTIDE SEQUENCE</scope>
</reference>
<dbReference type="EMBL" id="LR796247">
    <property type="protein sequence ID" value="CAB4131556.1"/>
    <property type="molecule type" value="Genomic_DNA"/>
</dbReference>
<dbReference type="InterPro" id="IPR013750">
    <property type="entry name" value="GHMP_kinase_C_dom"/>
</dbReference>
<keyword evidence="4" id="KW-0067">ATP-binding</keyword>
<dbReference type="SUPFAM" id="SSF55060">
    <property type="entry name" value="GHMP Kinase, C-terminal domain"/>
    <property type="match status" value="1"/>
</dbReference>
<dbReference type="Pfam" id="PF08544">
    <property type="entry name" value="GHMP_kinases_C"/>
    <property type="match status" value="1"/>
</dbReference>
<dbReference type="GO" id="GO:0005524">
    <property type="term" value="F:ATP binding"/>
    <property type="evidence" value="ECO:0007669"/>
    <property type="project" value="UniProtKB-KW"/>
</dbReference>
<dbReference type="InterPro" id="IPR014606">
    <property type="entry name" value="Heptose_7-P_kinase"/>
</dbReference>
<evidence type="ECO:0000259" key="6">
    <source>
        <dbReference type="Pfam" id="PF00288"/>
    </source>
</evidence>
<dbReference type="InterPro" id="IPR036554">
    <property type="entry name" value="GHMP_kinase_C_sf"/>
</dbReference>
<feature type="domain" description="GHMP kinase C-terminal" evidence="7">
    <location>
        <begin position="215"/>
        <end position="289"/>
    </location>
</feature>
<evidence type="ECO:0000256" key="5">
    <source>
        <dbReference type="ARBA" id="ARBA00038121"/>
    </source>
</evidence>
<dbReference type="InterPro" id="IPR020568">
    <property type="entry name" value="Ribosomal_Su5_D2-typ_SF"/>
</dbReference>
<dbReference type="PIRSF" id="PIRSF036406">
    <property type="entry name" value="Hept_kin"/>
    <property type="match status" value="1"/>
</dbReference>
<evidence type="ECO:0000259" key="7">
    <source>
        <dbReference type="Pfam" id="PF08544"/>
    </source>
</evidence>
<dbReference type="PANTHER" id="PTHR32463:SF0">
    <property type="entry name" value="L-FUCOSE KINASE"/>
    <property type="match status" value="1"/>
</dbReference>
<dbReference type="PANTHER" id="PTHR32463">
    <property type="entry name" value="L-FUCOSE KINASE"/>
    <property type="match status" value="1"/>
</dbReference>
<evidence type="ECO:0000256" key="2">
    <source>
        <dbReference type="ARBA" id="ARBA00022741"/>
    </source>
</evidence>
<keyword evidence="1" id="KW-0808">Transferase</keyword>
<keyword evidence="2" id="KW-0547">Nucleotide-binding</keyword>
<dbReference type="SUPFAM" id="SSF54211">
    <property type="entry name" value="Ribosomal protein S5 domain 2-like"/>
    <property type="match status" value="1"/>
</dbReference>
<dbReference type="Pfam" id="PF00288">
    <property type="entry name" value="GHMP_kinases_N"/>
    <property type="match status" value="1"/>
</dbReference>
<evidence type="ECO:0000256" key="4">
    <source>
        <dbReference type="ARBA" id="ARBA00022840"/>
    </source>
</evidence>
<gene>
    <name evidence="8" type="ORF">UFOVP132_145</name>
</gene>
<protein>
    <submittedName>
        <fullName evidence="8">COG2605 Predicted kinase related to galactokinase and mevalonate kinase</fullName>
    </submittedName>
</protein>
<dbReference type="GO" id="GO:0042352">
    <property type="term" value="P:GDP-L-fucose salvage"/>
    <property type="evidence" value="ECO:0007669"/>
    <property type="project" value="TreeGrafter"/>
</dbReference>
<organism evidence="8">
    <name type="scientific">uncultured Caudovirales phage</name>
    <dbReference type="NCBI Taxonomy" id="2100421"/>
    <lineage>
        <taxon>Viruses</taxon>
        <taxon>Duplodnaviria</taxon>
        <taxon>Heunggongvirae</taxon>
        <taxon>Uroviricota</taxon>
        <taxon>Caudoviricetes</taxon>
        <taxon>Peduoviridae</taxon>
        <taxon>Maltschvirus</taxon>
        <taxon>Maltschvirus maltsch</taxon>
    </lineage>
</organism>
<evidence type="ECO:0000256" key="3">
    <source>
        <dbReference type="ARBA" id="ARBA00022777"/>
    </source>
</evidence>
<sequence>MPNFFEKEKGAALSVTIDKYIYVMVHKTPHLGVKIMYDTIEEYPDVEQMQHAITRESLKFYDIDREITIASIADILAKGSGLGSSSAFTIGLVNALANPEQHGSQVSREYLAQQAYHIERDLCKYPVGKQDQYASAYGGMNLFEFHTDGTVGIQSLAYKREMWSKLEDRLLLVYSGKGRNANSILQKQAAAMDDSAKFALVRQSRDKAYIGAKFIEDGRLDDFGSLLHDAWMDKKAVETSITNEYFDEIYTRALTAGALGGKLLGAGGGGFFLFYVDPSKRANVINSITRETPCKVYDFKFALNGSRVSSYS</sequence>
<evidence type="ECO:0000256" key="1">
    <source>
        <dbReference type="ARBA" id="ARBA00022679"/>
    </source>
</evidence>
<evidence type="ECO:0000313" key="8">
    <source>
        <dbReference type="EMBL" id="CAB4131556.1"/>
    </source>
</evidence>
<name>A0A6J5LEE2_9CAUD</name>
<dbReference type="Gene3D" id="3.30.230.120">
    <property type="match status" value="1"/>
</dbReference>
<dbReference type="GO" id="GO:0050201">
    <property type="term" value="F:fucokinase activity"/>
    <property type="evidence" value="ECO:0007669"/>
    <property type="project" value="TreeGrafter"/>
</dbReference>
<dbReference type="PRINTS" id="PR00960">
    <property type="entry name" value="LMBPPROTEIN"/>
</dbReference>
<dbReference type="InterPro" id="IPR006204">
    <property type="entry name" value="GHMP_kinase_N_dom"/>
</dbReference>
<feature type="domain" description="GHMP kinase N-terminal" evidence="6">
    <location>
        <begin position="76"/>
        <end position="139"/>
    </location>
</feature>